<organism evidence="1">
    <name type="scientific">Siphoviridae sp. ctrG012</name>
    <dbReference type="NCBI Taxonomy" id="2826475"/>
    <lineage>
        <taxon>Viruses</taxon>
        <taxon>Duplodnaviria</taxon>
        <taxon>Heunggongvirae</taxon>
        <taxon>Uroviricota</taxon>
        <taxon>Caudoviricetes</taxon>
    </lineage>
</organism>
<proteinExistence type="predicted"/>
<evidence type="ECO:0000313" key="1">
    <source>
        <dbReference type="EMBL" id="DAD79069.1"/>
    </source>
</evidence>
<accession>A0A8S5M9U7</accession>
<dbReference type="EMBL" id="BK014857">
    <property type="protein sequence ID" value="DAD79069.1"/>
    <property type="molecule type" value="Genomic_DNA"/>
</dbReference>
<reference evidence="1" key="1">
    <citation type="journal article" date="2021" name="Proc. Natl. Acad. Sci. U.S.A.">
        <title>A Catalog of Tens of Thousands of Viruses from Human Metagenomes Reveals Hidden Associations with Chronic Diseases.</title>
        <authorList>
            <person name="Tisza M.J."/>
            <person name="Buck C.B."/>
        </authorList>
    </citation>
    <scope>NUCLEOTIDE SEQUENCE</scope>
    <source>
        <strain evidence="1">CtrG012</strain>
    </source>
</reference>
<protein>
    <submittedName>
        <fullName evidence="1">Tail assembly protein</fullName>
    </submittedName>
</protein>
<name>A0A8S5M9U7_9CAUD</name>
<sequence>MSYYFFLGNTMLPVPPPRMNTKINGKNKTINLINEGEVNLIKTPGLTEISFDFLLPNSRYPFANYDSSLQTGLINYAVGAISSRIGGSLGNAFSFKKAAPFLDSLKASKETRNPIRFIVTRMGFDYSQLWNTNMLCTVENYTIGEDARNGNDLNISIVLKQYKFFGTKEVEVTKNKDGTETLRVKEPRYTPTTQVPAAIKITNQLSVLEACKGVIGGNLDWRAVANASGVTNPLEKNIKGQVLKFV</sequence>